<dbReference type="Gene3D" id="3.40.50.1820">
    <property type="entry name" value="alpha/beta hydrolase"/>
    <property type="match status" value="1"/>
</dbReference>
<proteinExistence type="predicted"/>
<dbReference type="InterPro" id="IPR029058">
    <property type="entry name" value="AB_hydrolase_fold"/>
</dbReference>
<dbReference type="EMBL" id="JAVDPF010000014">
    <property type="protein sequence ID" value="KAL1877263.1"/>
    <property type="molecule type" value="Genomic_DNA"/>
</dbReference>
<dbReference type="InterPro" id="IPR001375">
    <property type="entry name" value="Peptidase_S9_cat"/>
</dbReference>
<dbReference type="InterPro" id="IPR050300">
    <property type="entry name" value="GDXG_lipolytic_enzyme"/>
</dbReference>
<dbReference type="Pfam" id="PF00326">
    <property type="entry name" value="Peptidase_S9"/>
    <property type="match status" value="1"/>
</dbReference>
<protein>
    <recommendedName>
        <fullName evidence="6">Alpha/beta-hydrolase</fullName>
    </recommendedName>
</protein>
<dbReference type="PANTHER" id="PTHR48081:SF3">
    <property type="entry name" value="ALPHA_BETA HYDROLASE FOLD-3 DOMAIN-CONTAINING PROTEIN"/>
    <property type="match status" value="1"/>
</dbReference>
<dbReference type="Pfam" id="PF20434">
    <property type="entry name" value="BD-FAE"/>
    <property type="match status" value="1"/>
</dbReference>
<evidence type="ECO:0008006" key="6">
    <source>
        <dbReference type="Google" id="ProtNLM"/>
    </source>
</evidence>
<dbReference type="InterPro" id="IPR049492">
    <property type="entry name" value="BD-FAE-like_dom"/>
</dbReference>
<dbReference type="PANTHER" id="PTHR48081">
    <property type="entry name" value="AB HYDROLASE SUPERFAMILY PROTEIN C4A8.06C"/>
    <property type="match status" value="1"/>
</dbReference>
<name>A0ABR3XMP5_9EURO</name>
<evidence type="ECO:0000256" key="1">
    <source>
        <dbReference type="ARBA" id="ARBA00022801"/>
    </source>
</evidence>
<sequence length="330" mass="36557">MSLESPLEVIYKTINDSQITTDIYLPSPNTTDGKHYYPVVIDIHGGAFMLGHSRMVSKDQIRDCLDRGWIVVVPNHRLCPQVNILEGPIQDCRDLLRWIYDGHLDAVLAGKEDTAKFSCDLDRVIAFGTSSGGTIALSLGYDVERPVAAIYDLYGPAKFSDPFWTAELPHVAAKLPPGLTTEFINQVYQEHPVPTRGGVSLEGQAESRGGPDFSDPRQAFALTQIAQGKVIHACYPPDNRGPIDPVENISPRFPPTFIVHGAKDTMVTIEVSRALFAALKENGVECDMIEVPDEDHTFAAKMEVGSRTWNLQRQGFDFLQRVISKTVSKY</sequence>
<accession>A0ABR3XMP5</accession>
<feature type="domain" description="Peptidase S9 prolyl oligopeptidase catalytic" evidence="2">
    <location>
        <begin position="240"/>
        <end position="324"/>
    </location>
</feature>
<evidence type="ECO:0000259" key="3">
    <source>
        <dbReference type="Pfam" id="PF20434"/>
    </source>
</evidence>
<feature type="domain" description="BD-FAE-like" evidence="3">
    <location>
        <begin position="22"/>
        <end position="144"/>
    </location>
</feature>
<evidence type="ECO:0000313" key="5">
    <source>
        <dbReference type="Proteomes" id="UP001583193"/>
    </source>
</evidence>
<comment type="caution">
    <text evidence="4">The sequence shown here is derived from an EMBL/GenBank/DDBJ whole genome shotgun (WGS) entry which is preliminary data.</text>
</comment>
<organism evidence="4 5">
    <name type="scientific">Paecilomyces lecythidis</name>
    <dbReference type="NCBI Taxonomy" id="3004212"/>
    <lineage>
        <taxon>Eukaryota</taxon>
        <taxon>Fungi</taxon>
        <taxon>Dikarya</taxon>
        <taxon>Ascomycota</taxon>
        <taxon>Pezizomycotina</taxon>
        <taxon>Eurotiomycetes</taxon>
        <taxon>Eurotiomycetidae</taxon>
        <taxon>Eurotiales</taxon>
        <taxon>Thermoascaceae</taxon>
        <taxon>Paecilomyces</taxon>
    </lineage>
</organism>
<dbReference type="SUPFAM" id="SSF53474">
    <property type="entry name" value="alpha/beta-Hydrolases"/>
    <property type="match status" value="1"/>
</dbReference>
<keyword evidence="5" id="KW-1185">Reference proteome</keyword>
<dbReference type="Proteomes" id="UP001583193">
    <property type="component" value="Unassembled WGS sequence"/>
</dbReference>
<evidence type="ECO:0000313" key="4">
    <source>
        <dbReference type="EMBL" id="KAL1877263.1"/>
    </source>
</evidence>
<evidence type="ECO:0000259" key="2">
    <source>
        <dbReference type="Pfam" id="PF00326"/>
    </source>
</evidence>
<reference evidence="4 5" key="1">
    <citation type="journal article" date="2024" name="IMA Fungus">
        <title>IMA Genome - F19 : A genome assembly and annotation guide to empower mycologists, including annotated draft genome sequences of Ceratocystis pirilliformis, Diaporthe australafricana, Fusarium ophioides, Paecilomyces lecythidis, and Sporothrix stenoceras.</title>
        <authorList>
            <person name="Aylward J."/>
            <person name="Wilson A.M."/>
            <person name="Visagie C.M."/>
            <person name="Spraker J."/>
            <person name="Barnes I."/>
            <person name="Buitendag C."/>
            <person name="Ceriani C."/>
            <person name="Del Mar Angel L."/>
            <person name="du Plessis D."/>
            <person name="Fuchs T."/>
            <person name="Gasser K."/>
            <person name="Kramer D."/>
            <person name="Li W."/>
            <person name="Munsamy K."/>
            <person name="Piso A."/>
            <person name="Price J.L."/>
            <person name="Sonnekus B."/>
            <person name="Thomas C."/>
            <person name="van der Nest A."/>
            <person name="van Dijk A."/>
            <person name="van Heerden A."/>
            <person name="van Vuuren N."/>
            <person name="Yilmaz N."/>
            <person name="Duong T.A."/>
            <person name="van der Merwe N.A."/>
            <person name="Wingfield M.J."/>
            <person name="Wingfield B.D."/>
        </authorList>
    </citation>
    <scope>NUCLEOTIDE SEQUENCE [LARGE SCALE GENOMIC DNA]</scope>
    <source>
        <strain evidence="4 5">CMW 18167</strain>
    </source>
</reference>
<gene>
    <name evidence="4" type="ORF">Plec18167_004952</name>
</gene>
<keyword evidence="1" id="KW-0378">Hydrolase</keyword>